<evidence type="ECO:0000259" key="1">
    <source>
        <dbReference type="PROSITE" id="PS50042"/>
    </source>
</evidence>
<protein>
    <submittedName>
        <fullName evidence="2">Crp/Fnr family transcriptional regulator</fullName>
    </submittedName>
</protein>
<dbReference type="SUPFAM" id="SSF51206">
    <property type="entry name" value="cAMP-binding domain-like"/>
    <property type="match status" value="1"/>
</dbReference>
<dbReference type="AlphaFoldDB" id="A0A7M2Y768"/>
<dbReference type="InterPro" id="IPR000595">
    <property type="entry name" value="cNMP-bd_dom"/>
</dbReference>
<dbReference type="EMBL" id="CP040442">
    <property type="protein sequence ID" value="QOW09262.1"/>
    <property type="molecule type" value="Genomic_DNA"/>
</dbReference>
<gene>
    <name evidence="2" type="ORF">Q73A0000_02250</name>
</gene>
<dbReference type="KEGG" id="kfa:Q73A0000_02250"/>
<accession>A0A7M2Y768</accession>
<organism evidence="2 3">
    <name type="scientific">Kaistella flava</name>
    <name type="common">ex Peng et al. 2021</name>
    <dbReference type="NCBI Taxonomy" id="2038776"/>
    <lineage>
        <taxon>Bacteria</taxon>
        <taxon>Pseudomonadati</taxon>
        <taxon>Bacteroidota</taxon>
        <taxon>Flavobacteriia</taxon>
        <taxon>Flavobacteriales</taxon>
        <taxon>Weeksellaceae</taxon>
        <taxon>Chryseobacterium group</taxon>
        <taxon>Kaistella</taxon>
    </lineage>
</organism>
<dbReference type="PROSITE" id="PS50042">
    <property type="entry name" value="CNMP_BINDING_3"/>
    <property type="match status" value="1"/>
</dbReference>
<dbReference type="RefSeq" id="WP_193812476.1">
    <property type="nucleotide sequence ID" value="NZ_CP040442.1"/>
</dbReference>
<dbReference type="Gene3D" id="2.60.120.10">
    <property type="entry name" value="Jelly Rolls"/>
    <property type="match status" value="1"/>
</dbReference>
<dbReference type="InterPro" id="IPR018490">
    <property type="entry name" value="cNMP-bd_dom_sf"/>
</dbReference>
<proteinExistence type="predicted"/>
<evidence type="ECO:0000313" key="2">
    <source>
        <dbReference type="EMBL" id="QOW09262.1"/>
    </source>
</evidence>
<evidence type="ECO:0000313" key="3">
    <source>
        <dbReference type="Proteomes" id="UP000594195"/>
    </source>
</evidence>
<dbReference type="Pfam" id="PF00027">
    <property type="entry name" value="cNMP_binding"/>
    <property type="match status" value="1"/>
</dbReference>
<feature type="domain" description="Cyclic nucleotide-binding" evidence="1">
    <location>
        <begin position="30"/>
        <end position="120"/>
    </location>
</feature>
<keyword evidence="3" id="KW-1185">Reference proteome</keyword>
<name>A0A7M2Y768_9FLAO</name>
<sequence length="201" mass="23317">MAVTKFKQQLRDKILSYKPDFNLEVLNIGLEKFNLSDGKAGDYIVKAGEVCKNVFFIEKSISRCYFLGEDGEEKTLWLEPEMSFITEYESFNSQAPSQSSIHIYEDSLICSIDRESLSNLYIDYHEWAQVGIAIIEHHFINLFKITTTIHFNDASKNYELLENSFSRYLDVVPLKHLAFWFNISAVHLSRIRAERNKIGAN</sequence>
<dbReference type="InterPro" id="IPR014710">
    <property type="entry name" value="RmlC-like_jellyroll"/>
</dbReference>
<dbReference type="Proteomes" id="UP000594195">
    <property type="component" value="Chromosome"/>
</dbReference>
<reference evidence="2 3" key="1">
    <citation type="submission" date="2019-05" db="EMBL/GenBank/DDBJ databases">
        <title>Chryseobacterium sp. isolated from King George Island, maritime Antarctica.</title>
        <authorList>
            <person name="Peng X."/>
        </authorList>
    </citation>
    <scope>NUCLEOTIDE SEQUENCE [LARGE SCALE GENOMIC DNA]</scope>
    <source>
        <strain evidence="2 3">7-3A</strain>
    </source>
</reference>